<sequence>MAPRKKYQTDEERREARRRSRREYYARNLERERARALSNWNARREASKARERVRNEEPHLPQTVQLLGPSLHPSASTSLPALENALDADLNAWKHGKRVKDAWRYYTKRLLSQEKAGTLNKQVENLFRRGIQLAERIKDVALRGEGEAWKRIPPGDYGADIQDYQDLGKLAIHAKLIANGLQELLDIFNEGGNALSRAYEDGTLYWQRKA</sequence>
<dbReference type="Proteomes" id="UP000077266">
    <property type="component" value="Unassembled WGS sequence"/>
</dbReference>
<feature type="compositionally biased region" description="Basic and acidic residues" evidence="1">
    <location>
        <begin position="42"/>
        <end position="59"/>
    </location>
</feature>
<dbReference type="AlphaFoldDB" id="A0A165EEZ3"/>
<proteinExistence type="predicted"/>
<evidence type="ECO:0000313" key="3">
    <source>
        <dbReference type="Proteomes" id="UP000077266"/>
    </source>
</evidence>
<gene>
    <name evidence="2" type="ORF">EXIGLDRAFT_698122</name>
</gene>
<accession>A0A165EEZ3</accession>
<organism evidence="2 3">
    <name type="scientific">Exidia glandulosa HHB12029</name>
    <dbReference type="NCBI Taxonomy" id="1314781"/>
    <lineage>
        <taxon>Eukaryota</taxon>
        <taxon>Fungi</taxon>
        <taxon>Dikarya</taxon>
        <taxon>Basidiomycota</taxon>
        <taxon>Agaricomycotina</taxon>
        <taxon>Agaricomycetes</taxon>
        <taxon>Auriculariales</taxon>
        <taxon>Exidiaceae</taxon>
        <taxon>Exidia</taxon>
    </lineage>
</organism>
<protein>
    <submittedName>
        <fullName evidence="2">Uncharacterized protein</fullName>
    </submittedName>
</protein>
<name>A0A165EEZ3_EXIGL</name>
<dbReference type="InParanoid" id="A0A165EEZ3"/>
<feature type="region of interest" description="Disordered" evidence="1">
    <location>
        <begin position="41"/>
        <end position="68"/>
    </location>
</feature>
<evidence type="ECO:0000313" key="2">
    <source>
        <dbReference type="EMBL" id="KZV86777.1"/>
    </source>
</evidence>
<dbReference type="EMBL" id="KV426144">
    <property type="protein sequence ID" value="KZV86777.1"/>
    <property type="molecule type" value="Genomic_DNA"/>
</dbReference>
<feature type="region of interest" description="Disordered" evidence="1">
    <location>
        <begin position="1"/>
        <end position="22"/>
    </location>
</feature>
<keyword evidence="3" id="KW-1185">Reference proteome</keyword>
<reference evidence="2 3" key="1">
    <citation type="journal article" date="2016" name="Mol. Biol. Evol.">
        <title>Comparative Genomics of Early-Diverging Mushroom-Forming Fungi Provides Insights into the Origins of Lignocellulose Decay Capabilities.</title>
        <authorList>
            <person name="Nagy L.G."/>
            <person name="Riley R."/>
            <person name="Tritt A."/>
            <person name="Adam C."/>
            <person name="Daum C."/>
            <person name="Floudas D."/>
            <person name="Sun H."/>
            <person name="Yadav J.S."/>
            <person name="Pangilinan J."/>
            <person name="Larsson K.H."/>
            <person name="Matsuura K."/>
            <person name="Barry K."/>
            <person name="Labutti K."/>
            <person name="Kuo R."/>
            <person name="Ohm R.A."/>
            <person name="Bhattacharya S.S."/>
            <person name="Shirouzu T."/>
            <person name="Yoshinaga Y."/>
            <person name="Martin F.M."/>
            <person name="Grigoriev I.V."/>
            <person name="Hibbett D.S."/>
        </authorList>
    </citation>
    <scope>NUCLEOTIDE SEQUENCE [LARGE SCALE GENOMIC DNA]</scope>
    <source>
        <strain evidence="2 3">HHB12029</strain>
    </source>
</reference>
<evidence type="ECO:0000256" key="1">
    <source>
        <dbReference type="SAM" id="MobiDB-lite"/>
    </source>
</evidence>